<proteinExistence type="predicted"/>
<reference evidence="4 5" key="1">
    <citation type="submission" date="2020-07" db="EMBL/GenBank/DDBJ databases">
        <title>A new beta-1,3-glucan-decomposing anaerobic bacterium isolated from anoxic soil subjected to biological soil disinfestation.</title>
        <authorList>
            <person name="Ueki A."/>
            <person name="Tonouchi A."/>
        </authorList>
    </citation>
    <scope>NUCLEOTIDE SEQUENCE [LARGE SCALE GENOMIC DNA]</scope>
    <source>
        <strain evidence="4 5">TW1</strain>
    </source>
</reference>
<dbReference type="Gene3D" id="3.40.50.410">
    <property type="entry name" value="von Willebrand factor, type A domain"/>
    <property type="match status" value="2"/>
</dbReference>
<dbReference type="SUPFAM" id="SSF52317">
    <property type="entry name" value="Class I glutamine amidotransferase-like"/>
    <property type="match status" value="1"/>
</dbReference>
<keyword evidence="2" id="KW-0472">Membrane</keyword>
<dbReference type="SMART" id="SM00327">
    <property type="entry name" value="VWA"/>
    <property type="match status" value="2"/>
</dbReference>
<evidence type="ECO:0000313" key="5">
    <source>
        <dbReference type="Proteomes" id="UP000580568"/>
    </source>
</evidence>
<dbReference type="Proteomes" id="UP000580568">
    <property type="component" value="Unassembled WGS sequence"/>
</dbReference>
<dbReference type="SUPFAM" id="SSF53300">
    <property type="entry name" value="vWA-like"/>
    <property type="match status" value="2"/>
</dbReference>
<sequence length="966" mass="107158">MGVSFIRPYLLLFIPILIGIIMFLSKYAVRINKSKRKWAVILRSVVITLIMLSICGTSFYWELNNNTTIFLIDNSDSVNTDKDSFETFVKDAIKQKSSKDQIGVLSFGGNTQVESFISNDSTFSRIDGSVDKNYTDIESALASAIALFPNNSNKRIVLLSDGDENQGDLNKIMPSIKQQGIELEYYKKEKDKSEEIAVQSISVPEKLVLDEEFNLSVTIQSTTDTNAKLSLFNGREKVGEQSVHLTKGINKYVFRDKATSGGFKGYKVTIEADKDTELKNNEASAFTMITSKPKILIIEGGENEASELAKMLTASSLDFTVVNAKSAPRSLQEMTTYKSIITCNVSADDLNEGFMNSLESYVKDFGGGFIATGGDNSFALGGYSKTSLEKVLPVYMDMRGKKEIPKMAMMLIIDKSGSMTEGMAGVSKVDMAKEAAIRSLDSLRTGKDEIGVLTFDDQYSWAVKRGVINDPKKIEDDIGSIRAGGGTSILPALEAGYKSLKESDAKIKHIILLTDGQAERTGYDNLLKDINKDNITVSTVAVGRDADKNLLKGIADFCGGRSYVTDEYTNIPRIFSKETFMAARMYLNNREFTPKISTEHSIISGVTDGGVPSLLGYVGSSQKETARIILESDEDDPILTVWQYGLGKAVAWNSDISGKWSANYIGWGKNLKLWQNIINFSIENYNDEDVSMEVSSNGNGAKVVLKDKKNQGEVDTTATIVTPQGESKEIKLYPTAPGEYTGNFQTKEDGVYMISGKQSKNGETLSSVNSGYARQYSPEYKIREEGNKTDKIITENGGKIIKTSEEVFSTEIIKKKGQRDLSPFLLALALIILMFDIALRRLNLNLSKIRLFIDKLFKTLTSSKFKIKRSNKLRTVDSVVNDSDRNSDLKDLSLNKGPNKNSKSNVNESSKHETYNNEFIDLSPVKTSKINKKLEDNKENKIDNEKENNAETLNTSQLLKNKRFKK</sequence>
<dbReference type="CDD" id="cd00198">
    <property type="entry name" value="vWFA"/>
    <property type="match status" value="2"/>
</dbReference>
<dbReference type="PANTHER" id="PTHR37947:SF2">
    <property type="entry name" value="VON WILLEBRAND FACTOR TYPE A"/>
    <property type="match status" value="1"/>
</dbReference>
<dbReference type="InterPro" id="IPR029062">
    <property type="entry name" value="Class_I_gatase-like"/>
</dbReference>
<feature type="region of interest" description="Disordered" evidence="1">
    <location>
        <begin position="930"/>
        <end position="966"/>
    </location>
</feature>
<keyword evidence="2" id="KW-1133">Transmembrane helix</keyword>
<comment type="caution">
    <text evidence="4">The sequence shown here is derived from an EMBL/GenBank/DDBJ whole genome shotgun (WGS) entry which is preliminary data.</text>
</comment>
<accession>A0A6V8SPC8</accession>
<protein>
    <recommendedName>
        <fullName evidence="3">VWFA domain-containing protein</fullName>
    </recommendedName>
</protein>
<feature type="domain" description="VWFA" evidence="3">
    <location>
        <begin position="408"/>
        <end position="596"/>
    </location>
</feature>
<dbReference type="PANTHER" id="PTHR37947">
    <property type="entry name" value="BLL2462 PROTEIN"/>
    <property type="match status" value="1"/>
</dbReference>
<feature type="domain" description="VWFA" evidence="3">
    <location>
        <begin position="67"/>
        <end position="183"/>
    </location>
</feature>
<evidence type="ECO:0000313" key="4">
    <source>
        <dbReference type="EMBL" id="GFP78546.1"/>
    </source>
</evidence>
<feature type="compositionally biased region" description="Basic and acidic residues" evidence="1">
    <location>
        <begin position="932"/>
        <end position="949"/>
    </location>
</feature>
<keyword evidence="2" id="KW-0812">Transmembrane</keyword>
<organism evidence="4 5">
    <name type="scientific">Clostridium fungisolvens</name>
    <dbReference type="NCBI Taxonomy" id="1604897"/>
    <lineage>
        <taxon>Bacteria</taxon>
        <taxon>Bacillati</taxon>
        <taxon>Bacillota</taxon>
        <taxon>Clostridia</taxon>
        <taxon>Eubacteriales</taxon>
        <taxon>Clostridiaceae</taxon>
        <taxon>Clostridium</taxon>
    </lineage>
</organism>
<dbReference type="Pfam" id="PF13519">
    <property type="entry name" value="VWA_2"/>
    <property type="match status" value="1"/>
</dbReference>
<dbReference type="Gene3D" id="3.40.50.880">
    <property type="match status" value="1"/>
</dbReference>
<feature type="compositionally biased region" description="Low complexity" evidence="1">
    <location>
        <begin position="899"/>
        <end position="908"/>
    </location>
</feature>
<feature type="transmembrane region" description="Helical" evidence="2">
    <location>
        <begin position="821"/>
        <end position="839"/>
    </location>
</feature>
<dbReference type="Pfam" id="PF00092">
    <property type="entry name" value="VWA"/>
    <property type="match status" value="1"/>
</dbReference>
<feature type="compositionally biased region" description="Basic and acidic residues" evidence="1">
    <location>
        <begin position="883"/>
        <end position="893"/>
    </location>
</feature>
<dbReference type="InterPro" id="IPR036465">
    <property type="entry name" value="vWFA_dom_sf"/>
</dbReference>
<evidence type="ECO:0000256" key="1">
    <source>
        <dbReference type="SAM" id="MobiDB-lite"/>
    </source>
</evidence>
<name>A0A6V8SPC8_9CLOT</name>
<feature type="compositionally biased region" description="Polar residues" evidence="1">
    <location>
        <begin position="950"/>
        <end position="959"/>
    </location>
</feature>
<feature type="region of interest" description="Disordered" evidence="1">
    <location>
        <begin position="883"/>
        <end position="912"/>
    </location>
</feature>
<evidence type="ECO:0000259" key="3">
    <source>
        <dbReference type="PROSITE" id="PS50234"/>
    </source>
</evidence>
<dbReference type="EMBL" id="BLZR01000003">
    <property type="protein sequence ID" value="GFP78546.1"/>
    <property type="molecule type" value="Genomic_DNA"/>
</dbReference>
<evidence type="ECO:0000256" key="2">
    <source>
        <dbReference type="SAM" id="Phobius"/>
    </source>
</evidence>
<dbReference type="RefSeq" id="WP_183280043.1">
    <property type="nucleotide sequence ID" value="NZ_BLZR01000003.1"/>
</dbReference>
<dbReference type="AlphaFoldDB" id="A0A6V8SPC8"/>
<dbReference type="PROSITE" id="PS50234">
    <property type="entry name" value="VWFA"/>
    <property type="match status" value="2"/>
</dbReference>
<gene>
    <name evidence="4" type="ORF">bsdtw1_04781</name>
</gene>
<feature type="transmembrane region" description="Helical" evidence="2">
    <location>
        <begin position="6"/>
        <end position="28"/>
    </location>
</feature>
<dbReference type="InterPro" id="IPR010768">
    <property type="entry name" value="GATase1-like"/>
</dbReference>
<keyword evidence="5" id="KW-1185">Reference proteome</keyword>
<feature type="transmembrane region" description="Helical" evidence="2">
    <location>
        <begin position="40"/>
        <end position="61"/>
    </location>
</feature>
<dbReference type="Pfam" id="PF07090">
    <property type="entry name" value="GATase1_like"/>
    <property type="match status" value="1"/>
</dbReference>
<dbReference type="InterPro" id="IPR002035">
    <property type="entry name" value="VWF_A"/>
</dbReference>